<gene>
    <name evidence="2" type="ORF">LV89_03367</name>
</gene>
<evidence type="ECO:0000313" key="2">
    <source>
        <dbReference type="EMBL" id="PWK22655.1"/>
    </source>
</evidence>
<dbReference type="AlphaFoldDB" id="A0A316DXM3"/>
<sequence>MAYEIIWSRESRENYKDIIDSLLKKWSFEVAEEFTNKIIERLTLLEMNPYLGTSHPEITSLRKLLIPPYNYLYYTTVNQQVILLNIVDSRRKIS</sequence>
<reference evidence="2 3" key="1">
    <citation type="submission" date="2018-05" db="EMBL/GenBank/DDBJ databases">
        <title>Genomic Encyclopedia of Archaeal and Bacterial Type Strains, Phase II (KMG-II): from individual species to whole genera.</title>
        <authorList>
            <person name="Goeker M."/>
        </authorList>
    </citation>
    <scope>NUCLEOTIDE SEQUENCE [LARGE SCALE GENOMIC DNA]</scope>
    <source>
        <strain evidence="2 3">DSM 22214</strain>
    </source>
</reference>
<evidence type="ECO:0000256" key="1">
    <source>
        <dbReference type="ARBA" id="ARBA00022649"/>
    </source>
</evidence>
<name>A0A316DXM3_9BACT</name>
<dbReference type="OrthoDB" id="961141at2"/>
<dbReference type="Gene3D" id="3.30.2310.20">
    <property type="entry name" value="RelE-like"/>
    <property type="match status" value="1"/>
</dbReference>
<comment type="caution">
    <text evidence="2">The sequence shown here is derived from an EMBL/GenBank/DDBJ whole genome shotgun (WGS) entry which is preliminary data.</text>
</comment>
<accession>A0A316DXM3</accession>
<dbReference type="RefSeq" id="WP_109744064.1">
    <property type="nucleotide sequence ID" value="NZ_QGGO01000019.1"/>
</dbReference>
<dbReference type="Proteomes" id="UP000245489">
    <property type="component" value="Unassembled WGS sequence"/>
</dbReference>
<dbReference type="InterPro" id="IPR035093">
    <property type="entry name" value="RelE/ParE_toxin_dom_sf"/>
</dbReference>
<dbReference type="InterPro" id="IPR007712">
    <property type="entry name" value="RelE/ParE_toxin"/>
</dbReference>
<protein>
    <submittedName>
        <fullName evidence="2">Plasmid stabilization system protein ParE</fullName>
    </submittedName>
</protein>
<evidence type="ECO:0000313" key="3">
    <source>
        <dbReference type="Proteomes" id="UP000245489"/>
    </source>
</evidence>
<proteinExistence type="predicted"/>
<keyword evidence="3" id="KW-1185">Reference proteome</keyword>
<organism evidence="2 3">
    <name type="scientific">Arcicella aurantiaca</name>
    <dbReference type="NCBI Taxonomy" id="591202"/>
    <lineage>
        <taxon>Bacteria</taxon>
        <taxon>Pseudomonadati</taxon>
        <taxon>Bacteroidota</taxon>
        <taxon>Cytophagia</taxon>
        <taxon>Cytophagales</taxon>
        <taxon>Flectobacillaceae</taxon>
        <taxon>Arcicella</taxon>
    </lineage>
</organism>
<dbReference type="EMBL" id="QGGO01000019">
    <property type="protein sequence ID" value="PWK22655.1"/>
    <property type="molecule type" value="Genomic_DNA"/>
</dbReference>
<keyword evidence="1" id="KW-1277">Toxin-antitoxin system</keyword>
<dbReference type="Pfam" id="PF05016">
    <property type="entry name" value="ParE_toxin"/>
    <property type="match status" value="1"/>
</dbReference>